<accession>A0A1F7GF22</accession>
<evidence type="ECO:0000259" key="1">
    <source>
        <dbReference type="Pfam" id="PF00483"/>
    </source>
</evidence>
<feature type="domain" description="Nucleotidyl transferase" evidence="1">
    <location>
        <begin position="2"/>
        <end position="238"/>
    </location>
</feature>
<dbReference type="GO" id="GO:0047343">
    <property type="term" value="F:glucose-1-phosphate cytidylyltransferase activity"/>
    <property type="evidence" value="ECO:0007669"/>
    <property type="project" value="InterPro"/>
</dbReference>
<dbReference type="SUPFAM" id="SSF53448">
    <property type="entry name" value="Nucleotide-diphospho-sugar transferases"/>
    <property type="match status" value="1"/>
</dbReference>
<dbReference type="Gene3D" id="3.90.550.10">
    <property type="entry name" value="Spore Coat Polysaccharide Biosynthesis Protein SpsA, Chain A"/>
    <property type="match status" value="1"/>
</dbReference>
<reference evidence="2 3" key="1">
    <citation type="journal article" date="2016" name="Nat. Commun.">
        <title>Thousands of microbial genomes shed light on interconnected biogeochemical processes in an aquifer system.</title>
        <authorList>
            <person name="Anantharaman K."/>
            <person name="Brown C.T."/>
            <person name="Hug L.A."/>
            <person name="Sharon I."/>
            <person name="Castelle C.J."/>
            <person name="Probst A.J."/>
            <person name="Thomas B.C."/>
            <person name="Singh A."/>
            <person name="Wilkins M.J."/>
            <person name="Karaoz U."/>
            <person name="Brodie E.L."/>
            <person name="Williams K.H."/>
            <person name="Hubbard S.S."/>
            <person name="Banfield J.F."/>
        </authorList>
    </citation>
    <scope>NUCLEOTIDE SEQUENCE [LARGE SCALE GENOMIC DNA]</scope>
</reference>
<dbReference type="InterPro" id="IPR013446">
    <property type="entry name" value="G1P_cyt_trans-like"/>
</dbReference>
<dbReference type="EMBL" id="MFZG01000005">
    <property type="protein sequence ID" value="OGK17518.1"/>
    <property type="molecule type" value="Genomic_DNA"/>
</dbReference>
<evidence type="ECO:0000313" key="3">
    <source>
        <dbReference type="Proteomes" id="UP000177208"/>
    </source>
</evidence>
<proteinExistence type="predicted"/>
<dbReference type="Pfam" id="PF00483">
    <property type="entry name" value="NTP_transferase"/>
    <property type="match status" value="1"/>
</dbReference>
<name>A0A1F7GF22_9BACT</name>
<protein>
    <recommendedName>
        <fullName evidence="1">Nucleotidyl transferase domain-containing protein</fullName>
    </recommendedName>
</protein>
<gene>
    <name evidence="2" type="ORF">A2774_00830</name>
</gene>
<dbReference type="AlphaFoldDB" id="A0A1F7GF22"/>
<evidence type="ECO:0000313" key="2">
    <source>
        <dbReference type="EMBL" id="OGK17518.1"/>
    </source>
</evidence>
<dbReference type="InterPro" id="IPR029044">
    <property type="entry name" value="Nucleotide-diphossugar_trans"/>
</dbReference>
<dbReference type="InterPro" id="IPR005835">
    <property type="entry name" value="NTP_transferase_dom"/>
</dbReference>
<sequence>MKAIILCGGRGTRMKEETEFKPKPMVMIGNKPVLWHIMKIYASYGFNEFILALGYKGDYIKDFFLNQKAFTSDFTLNTRNHHTKFFLENRSEIDDFRITFVDTGLETMPGERILKCRDYIPERDKYFMVTYGDGVTNLDLAALVKFHKSKKTIGTITAVHPRSRYGLVMIGRNGMVESFKEKPILDNWVNGGFMVFDKRFFNYLRPGETEHPALERLARAKQLAVFKNNGFWYAIDTYREFEELNKIWATGKAAWKVWK</sequence>
<dbReference type="Proteomes" id="UP000177208">
    <property type="component" value="Unassembled WGS sequence"/>
</dbReference>
<organism evidence="2 3">
    <name type="scientific">Candidatus Roizmanbacteria bacterium RIFCSPHIGHO2_01_FULL_39_12c</name>
    <dbReference type="NCBI Taxonomy" id="1802031"/>
    <lineage>
        <taxon>Bacteria</taxon>
        <taxon>Candidatus Roizmaniibacteriota</taxon>
    </lineage>
</organism>
<comment type="caution">
    <text evidence="2">The sequence shown here is derived from an EMBL/GenBank/DDBJ whole genome shotgun (WGS) entry which is preliminary data.</text>
</comment>
<dbReference type="PANTHER" id="PTHR47183">
    <property type="entry name" value="GLUCOSE-1-PHOSPHATE CYTIDYLYLTRANSFERASE-RELATED"/>
    <property type="match status" value="1"/>
</dbReference>